<dbReference type="Proteomes" id="UP001155280">
    <property type="component" value="Unassembled WGS sequence"/>
</dbReference>
<dbReference type="RefSeq" id="WP_241552190.1">
    <property type="nucleotide sequence ID" value="NZ_JANCNS010000003.1"/>
</dbReference>
<organism evidence="2 3">
    <name type="scientific">Christiangramia oceanisediminis</name>
    <dbReference type="NCBI Taxonomy" id="2920386"/>
    <lineage>
        <taxon>Bacteria</taxon>
        <taxon>Pseudomonadati</taxon>
        <taxon>Bacteroidota</taxon>
        <taxon>Flavobacteriia</taxon>
        <taxon>Flavobacteriales</taxon>
        <taxon>Flavobacteriaceae</taxon>
        <taxon>Christiangramia</taxon>
    </lineage>
</organism>
<comment type="caution">
    <text evidence="2">The sequence shown here is derived from an EMBL/GenBank/DDBJ whole genome shotgun (WGS) entry which is preliminary data.</text>
</comment>
<sequence>MINFLLDKYYKRPLLYDLIFTGVILSIIYICENKFEIELRLEENANNLGAIGLTVSGFILTLLTILLTVKSNTIIRGDKIDEKVNAFQVFLASPLYSKSIRILKSGVLILLFVSFITLALATLGKNLYQSYGFYINVVCLIFILLTFLRCFHIINLILDMQNNKLKN</sequence>
<feature type="transmembrane region" description="Helical" evidence="1">
    <location>
        <begin position="50"/>
        <end position="69"/>
    </location>
</feature>
<proteinExistence type="predicted"/>
<keyword evidence="3" id="KW-1185">Reference proteome</keyword>
<accession>A0A9X2RDI1</accession>
<evidence type="ECO:0000313" key="3">
    <source>
        <dbReference type="Proteomes" id="UP001155280"/>
    </source>
</evidence>
<keyword evidence="1" id="KW-0812">Transmembrane</keyword>
<feature type="transmembrane region" description="Helical" evidence="1">
    <location>
        <begin position="133"/>
        <end position="158"/>
    </location>
</feature>
<feature type="transmembrane region" description="Helical" evidence="1">
    <location>
        <begin position="14"/>
        <end position="30"/>
    </location>
</feature>
<dbReference type="AlphaFoldDB" id="A0A9X2RDI1"/>
<feature type="transmembrane region" description="Helical" evidence="1">
    <location>
        <begin position="102"/>
        <end position="121"/>
    </location>
</feature>
<reference evidence="2" key="1">
    <citation type="submission" date="2022-07" db="EMBL/GenBank/DDBJ databases">
        <title>Gramela sediminis sp. nov., isolated from deep-sea sediment of the Indian Ocean.</title>
        <authorList>
            <person name="Shi H."/>
        </authorList>
    </citation>
    <scope>NUCLEOTIDE SEQUENCE</scope>
    <source>
        <strain evidence="2">GC03-9</strain>
    </source>
</reference>
<evidence type="ECO:0000256" key="1">
    <source>
        <dbReference type="SAM" id="Phobius"/>
    </source>
</evidence>
<dbReference type="EMBL" id="JANCNS010000003">
    <property type="protein sequence ID" value="MCP9201325.1"/>
    <property type="molecule type" value="Genomic_DNA"/>
</dbReference>
<protein>
    <submittedName>
        <fullName evidence="2">Uncharacterized protein</fullName>
    </submittedName>
</protein>
<name>A0A9X2RDI1_9FLAO</name>
<keyword evidence="1" id="KW-0472">Membrane</keyword>
<evidence type="ECO:0000313" key="2">
    <source>
        <dbReference type="EMBL" id="MCP9201325.1"/>
    </source>
</evidence>
<gene>
    <name evidence="2" type="ORF">MKO06_15555</name>
</gene>
<keyword evidence="1" id="KW-1133">Transmembrane helix</keyword>